<dbReference type="PROSITE" id="PS50005">
    <property type="entry name" value="TPR"/>
    <property type="match status" value="1"/>
</dbReference>
<keyword evidence="4" id="KW-1185">Reference proteome</keyword>
<evidence type="ECO:0000256" key="1">
    <source>
        <dbReference type="PROSITE-ProRule" id="PRU00339"/>
    </source>
</evidence>
<evidence type="ECO:0000313" key="3">
    <source>
        <dbReference type="EMBL" id="PWU66715.1"/>
    </source>
</evidence>
<dbReference type="RefSeq" id="WP_109985826.1">
    <property type="nucleotide sequence ID" value="NZ_QGTD01000021.1"/>
</dbReference>
<evidence type="ECO:0000256" key="2">
    <source>
        <dbReference type="SAM" id="MobiDB-lite"/>
    </source>
</evidence>
<dbReference type="Pfam" id="PF13181">
    <property type="entry name" value="TPR_8"/>
    <property type="match status" value="1"/>
</dbReference>
<dbReference type="Proteomes" id="UP000245624">
    <property type="component" value="Unassembled WGS sequence"/>
</dbReference>
<gene>
    <name evidence="3" type="ORF">DLJ74_20120</name>
</gene>
<feature type="repeat" description="TPR" evidence="1">
    <location>
        <begin position="46"/>
        <end position="79"/>
    </location>
</feature>
<dbReference type="SUPFAM" id="SSF48452">
    <property type="entry name" value="TPR-like"/>
    <property type="match status" value="1"/>
</dbReference>
<dbReference type="AlphaFoldDB" id="A0A317KTD8"/>
<evidence type="ECO:0000313" key="4">
    <source>
        <dbReference type="Proteomes" id="UP000245624"/>
    </source>
</evidence>
<name>A0A317KTD8_9BACI</name>
<accession>A0A317KTD8</accession>
<dbReference type="Gene3D" id="1.25.40.10">
    <property type="entry name" value="Tetratricopeptide repeat domain"/>
    <property type="match status" value="1"/>
</dbReference>
<reference evidence="3 4" key="1">
    <citation type="submission" date="2018-05" db="EMBL/GenBank/DDBJ databases">
        <title>Genomic analysis of Gracilibacillus dipsosauri DD1 reveals novel features of a salt-tolerant amylase.</title>
        <authorList>
            <person name="Deutch C.E."/>
            <person name="Yang S."/>
        </authorList>
    </citation>
    <scope>NUCLEOTIDE SEQUENCE [LARGE SCALE GENOMIC DNA]</scope>
    <source>
        <strain evidence="3 4">DD1</strain>
    </source>
</reference>
<feature type="region of interest" description="Disordered" evidence="2">
    <location>
        <begin position="1"/>
        <end position="20"/>
    </location>
</feature>
<dbReference type="SMART" id="SM00028">
    <property type="entry name" value="TPR"/>
    <property type="match status" value="1"/>
</dbReference>
<organism evidence="3 4">
    <name type="scientific">Gracilibacillus dipsosauri</name>
    <dbReference type="NCBI Taxonomy" id="178340"/>
    <lineage>
        <taxon>Bacteria</taxon>
        <taxon>Bacillati</taxon>
        <taxon>Bacillota</taxon>
        <taxon>Bacilli</taxon>
        <taxon>Bacillales</taxon>
        <taxon>Bacillaceae</taxon>
        <taxon>Gracilibacillus</taxon>
    </lineage>
</organism>
<dbReference type="EMBL" id="QGTD01000021">
    <property type="protein sequence ID" value="PWU66715.1"/>
    <property type="molecule type" value="Genomic_DNA"/>
</dbReference>
<dbReference type="InterPro" id="IPR019734">
    <property type="entry name" value="TPR_rpt"/>
</dbReference>
<dbReference type="InterPro" id="IPR011990">
    <property type="entry name" value="TPR-like_helical_dom_sf"/>
</dbReference>
<sequence length="128" mass="15273">MPFFKRNKKENNVKSEVQKEVKKEHLTEQIDNYLSKLEKNESEDPTHILNMLGSLYFEKEDYDNAIKYYEESIEQRKTLGKAFTDLVKLYNIKRKEASQEGDREKVQVYLQKSDDLMKLTKDTIRGNM</sequence>
<comment type="caution">
    <text evidence="3">The sequence shown here is derived from an EMBL/GenBank/DDBJ whole genome shotgun (WGS) entry which is preliminary data.</text>
</comment>
<dbReference type="OrthoDB" id="7066280at2"/>
<feature type="compositionally biased region" description="Basic and acidic residues" evidence="2">
    <location>
        <begin position="9"/>
        <end position="20"/>
    </location>
</feature>
<keyword evidence="1" id="KW-0802">TPR repeat</keyword>
<protein>
    <submittedName>
        <fullName evidence="3">Tetratricopeptide repeat protein</fullName>
    </submittedName>
</protein>
<proteinExistence type="predicted"/>